<gene>
    <name evidence="1" type="ORF">NC653_037009</name>
</gene>
<sequence length="152" mass="17388">MEYRRLLPVFPSGPRGFLPDFWCLPPPGPLKMPILPIPFDSEVKNVFPFPDLSIIPCFMYICSFSNSLSLTRILDISSFRTRLLSFRTRRSLNVAARSREPELSSALEDDHSVQHDCTLLVIAFGSLSTCKASYIHAQIAMDEPRWKNEEHM</sequence>
<reference evidence="1 2" key="1">
    <citation type="journal article" date="2023" name="Mol. Ecol. Resour.">
        <title>Chromosome-level genome assembly of a triploid poplar Populus alba 'Berolinensis'.</title>
        <authorList>
            <person name="Chen S."/>
            <person name="Yu Y."/>
            <person name="Wang X."/>
            <person name="Wang S."/>
            <person name="Zhang T."/>
            <person name="Zhou Y."/>
            <person name="He R."/>
            <person name="Meng N."/>
            <person name="Wang Y."/>
            <person name="Liu W."/>
            <person name="Liu Z."/>
            <person name="Liu J."/>
            <person name="Guo Q."/>
            <person name="Huang H."/>
            <person name="Sederoff R.R."/>
            <person name="Wang G."/>
            <person name="Qu G."/>
            <person name="Chen S."/>
        </authorList>
    </citation>
    <scope>NUCLEOTIDE SEQUENCE [LARGE SCALE GENOMIC DNA]</scope>
    <source>
        <strain evidence="1">SC-2020</strain>
    </source>
</reference>
<evidence type="ECO:0000313" key="2">
    <source>
        <dbReference type="Proteomes" id="UP001164929"/>
    </source>
</evidence>
<dbReference type="AlphaFoldDB" id="A0AAD6LLM1"/>
<name>A0AAD6LLM1_9ROSI</name>
<accession>A0AAD6LLM1</accession>
<keyword evidence="2" id="KW-1185">Reference proteome</keyword>
<dbReference type="EMBL" id="JAQIZT010000016">
    <property type="protein sequence ID" value="KAJ6969211.1"/>
    <property type="molecule type" value="Genomic_DNA"/>
</dbReference>
<dbReference type="Proteomes" id="UP001164929">
    <property type="component" value="Chromosome 16"/>
</dbReference>
<proteinExistence type="predicted"/>
<protein>
    <submittedName>
        <fullName evidence="1">Uncharacterized protein</fullName>
    </submittedName>
</protein>
<comment type="caution">
    <text evidence="1">The sequence shown here is derived from an EMBL/GenBank/DDBJ whole genome shotgun (WGS) entry which is preliminary data.</text>
</comment>
<evidence type="ECO:0000313" key="1">
    <source>
        <dbReference type="EMBL" id="KAJ6969211.1"/>
    </source>
</evidence>
<organism evidence="1 2">
    <name type="scientific">Populus alba x Populus x berolinensis</name>
    <dbReference type="NCBI Taxonomy" id="444605"/>
    <lineage>
        <taxon>Eukaryota</taxon>
        <taxon>Viridiplantae</taxon>
        <taxon>Streptophyta</taxon>
        <taxon>Embryophyta</taxon>
        <taxon>Tracheophyta</taxon>
        <taxon>Spermatophyta</taxon>
        <taxon>Magnoliopsida</taxon>
        <taxon>eudicotyledons</taxon>
        <taxon>Gunneridae</taxon>
        <taxon>Pentapetalae</taxon>
        <taxon>rosids</taxon>
        <taxon>fabids</taxon>
        <taxon>Malpighiales</taxon>
        <taxon>Salicaceae</taxon>
        <taxon>Saliceae</taxon>
        <taxon>Populus</taxon>
    </lineage>
</organism>